<sequence length="393" mass="45107">MEVTTSPKNSNELTEKNIKLAESAIVQSNKLKCFKNRYNSSALPSLNEDSIEVKNYFNRIQADIRSSRSIISKLTDTLLNVDEEIKSLLKLQENVEKVLGHIRKDLLLNEKSIKIRKLRPQSEKDRDAADDFLLNEKNILLQIKKLSEFQLRSVQVHLQDLSNARKILNNVVSECKHSLNIISHGETLLGFPNKFTQKKASFNIVTYSGINNVGAYISEATQAISMSYDAIKSSHQLKSTVEIKMKEVTALQNEIHSSVNEFLMKKVAESESKMKRLQHWNGENLIALHHDSRCQFITDIARGRSLGPVNYTDLTLPERSCPIHRNRSIPLLPETRQLNEKNAALEKYFKAISKNVEMLKLTRQRLKNDLYDKRAAIQVDACVVRYRRQKINH</sequence>
<dbReference type="RefSeq" id="XP_065646614.1">
    <property type="nucleotide sequence ID" value="XM_065790542.1"/>
</dbReference>
<evidence type="ECO:0000256" key="1">
    <source>
        <dbReference type="ARBA" id="ARBA00004496"/>
    </source>
</evidence>
<evidence type="ECO:0000313" key="3">
    <source>
        <dbReference type="Proteomes" id="UP001652625"/>
    </source>
</evidence>
<keyword evidence="2" id="KW-0963">Cytoplasm</keyword>
<accession>A0ABM4BCE9</accession>
<evidence type="ECO:0000313" key="4">
    <source>
        <dbReference type="RefSeq" id="XP_065646612.1"/>
    </source>
</evidence>
<protein>
    <submittedName>
        <fullName evidence="4 5">Tektin-like protein 1 isoform X2</fullName>
    </submittedName>
</protein>
<evidence type="ECO:0000313" key="6">
    <source>
        <dbReference type="RefSeq" id="XP_065646614.1"/>
    </source>
</evidence>
<name>A0ABM4BCE9_HYDVU</name>
<dbReference type="Pfam" id="PF03148">
    <property type="entry name" value="Tektin"/>
    <property type="match status" value="1"/>
</dbReference>
<dbReference type="RefSeq" id="XP_065646613.1">
    <property type="nucleotide sequence ID" value="XM_065790541.1"/>
</dbReference>
<proteinExistence type="predicted"/>
<comment type="subcellular location">
    <subcellularLocation>
        <location evidence="1">Cytoplasm</location>
    </subcellularLocation>
</comment>
<dbReference type="GeneID" id="101239495"/>
<dbReference type="PANTHER" id="PTHR35081">
    <property type="entry name" value="COILED-COIL DOMAIN-CONTAINING PROTEIN 105"/>
    <property type="match status" value="1"/>
</dbReference>
<gene>
    <name evidence="4 5 6" type="primary">LOC101239495</name>
</gene>
<dbReference type="RefSeq" id="XP_065646612.1">
    <property type="nucleotide sequence ID" value="XM_065790540.1"/>
</dbReference>
<evidence type="ECO:0000313" key="5">
    <source>
        <dbReference type="RefSeq" id="XP_065646613.1"/>
    </source>
</evidence>
<dbReference type="PANTHER" id="PTHR35081:SF1">
    <property type="entry name" value="COILED-COIL DOMAIN-CONTAINING PROTEIN 105"/>
    <property type="match status" value="1"/>
</dbReference>
<dbReference type="InterPro" id="IPR038949">
    <property type="entry name" value="TEKTL1"/>
</dbReference>
<dbReference type="Proteomes" id="UP001652625">
    <property type="component" value="Chromosome 02"/>
</dbReference>
<evidence type="ECO:0000256" key="2">
    <source>
        <dbReference type="ARBA" id="ARBA00022490"/>
    </source>
</evidence>
<organism evidence="3 4">
    <name type="scientific">Hydra vulgaris</name>
    <name type="common">Hydra</name>
    <name type="synonym">Hydra attenuata</name>
    <dbReference type="NCBI Taxonomy" id="6087"/>
    <lineage>
        <taxon>Eukaryota</taxon>
        <taxon>Metazoa</taxon>
        <taxon>Cnidaria</taxon>
        <taxon>Hydrozoa</taxon>
        <taxon>Hydroidolina</taxon>
        <taxon>Anthoathecata</taxon>
        <taxon>Aplanulata</taxon>
        <taxon>Hydridae</taxon>
        <taxon>Hydra</taxon>
    </lineage>
</organism>
<keyword evidence="3" id="KW-1185">Reference proteome</keyword>
<reference evidence="3 4" key="1">
    <citation type="submission" date="2025-05" db="UniProtKB">
        <authorList>
            <consortium name="RefSeq"/>
        </authorList>
    </citation>
    <scope>NUCLEOTIDE SEQUENCE [LARGE SCALE GENOMIC DNA]</scope>
</reference>
<dbReference type="InterPro" id="IPR048256">
    <property type="entry name" value="Tektin-like"/>
</dbReference>